<organism evidence="3 4">
    <name type="scientific">Linum trigynum</name>
    <dbReference type="NCBI Taxonomy" id="586398"/>
    <lineage>
        <taxon>Eukaryota</taxon>
        <taxon>Viridiplantae</taxon>
        <taxon>Streptophyta</taxon>
        <taxon>Embryophyta</taxon>
        <taxon>Tracheophyta</taxon>
        <taxon>Spermatophyta</taxon>
        <taxon>Magnoliopsida</taxon>
        <taxon>eudicotyledons</taxon>
        <taxon>Gunneridae</taxon>
        <taxon>Pentapetalae</taxon>
        <taxon>rosids</taxon>
        <taxon>fabids</taxon>
        <taxon>Malpighiales</taxon>
        <taxon>Linaceae</taxon>
        <taxon>Linum</taxon>
    </lineage>
</organism>
<proteinExistence type="predicted"/>
<evidence type="ECO:0000256" key="1">
    <source>
        <dbReference type="SAM" id="MobiDB-lite"/>
    </source>
</evidence>
<name>A0AAV2EHW1_9ROSI</name>
<keyword evidence="2" id="KW-1133">Transmembrane helix</keyword>
<feature type="region of interest" description="Disordered" evidence="1">
    <location>
        <begin position="36"/>
        <end position="83"/>
    </location>
</feature>
<evidence type="ECO:0000256" key="2">
    <source>
        <dbReference type="SAM" id="Phobius"/>
    </source>
</evidence>
<sequence length="83" mass="9253">MPRETSPGLKILWIWTIGTAAVLVTSVVRTRMRDMEQFMNAEQQPQHNQQQEPQETSSGESIVLDDSPSPTPSDGIVEEIKSS</sequence>
<dbReference type="Proteomes" id="UP001497516">
    <property type="component" value="Chromosome 4"/>
</dbReference>
<keyword evidence="2" id="KW-0812">Transmembrane</keyword>
<reference evidence="3 4" key="1">
    <citation type="submission" date="2024-04" db="EMBL/GenBank/DDBJ databases">
        <authorList>
            <person name="Fracassetti M."/>
        </authorList>
    </citation>
    <scope>NUCLEOTIDE SEQUENCE [LARGE SCALE GENOMIC DNA]</scope>
</reference>
<gene>
    <name evidence="3" type="ORF">LTRI10_LOCUS26475</name>
</gene>
<evidence type="ECO:0000313" key="3">
    <source>
        <dbReference type="EMBL" id="CAL1385327.1"/>
    </source>
</evidence>
<keyword evidence="2" id="KW-0472">Membrane</keyword>
<feature type="compositionally biased region" description="Low complexity" evidence="1">
    <location>
        <begin position="42"/>
        <end position="55"/>
    </location>
</feature>
<evidence type="ECO:0000313" key="4">
    <source>
        <dbReference type="Proteomes" id="UP001497516"/>
    </source>
</evidence>
<protein>
    <submittedName>
        <fullName evidence="3">Uncharacterized protein</fullName>
    </submittedName>
</protein>
<accession>A0AAV2EHW1</accession>
<dbReference type="AlphaFoldDB" id="A0AAV2EHW1"/>
<keyword evidence="4" id="KW-1185">Reference proteome</keyword>
<dbReference type="EMBL" id="OZ034817">
    <property type="protein sequence ID" value="CAL1385327.1"/>
    <property type="molecule type" value="Genomic_DNA"/>
</dbReference>
<feature type="transmembrane region" description="Helical" evidence="2">
    <location>
        <begin position="12"/>
        <end position="30"/>
    </location>
</feature>